<dbReference type="VEuPathDB" id="AmoebaDB:NfTy_074500"/>
<evidence type="ECO:0000313" key="2">
    <source>
        <dbReference type="Proteomes" id="UP000444721"/>
    </source>
</evidence>
<dbReference type="SUPFAM" id="SSF101898">
    <property type="entry name" value="NHL repeat"/>
    <property type="match status" value="1"/>
</dbReference>
<dbReference type="EMBL" id="VFQX01000053">
    <property type="protein sequence ID" value="KAF0974065.1"/>
    <property type="molecule type" value="Genomic_DNA"/>
</dbReference>
<dbReference type="InterPro" id="IPR011042">
    <property type="entry name" value="6-blade_b-propeller_TolB-like"/>
</dbReference>
<accession>A0A6A5BKB1</accession>
<dbReference type="VEuPathDB" id="AmoebaDB:NF0106680"/>
<dbReference type="Gene3D" id="2.120.10.30">
    <property type="entry name" value="TolB, C-terminal domain"/>
    <property type="match status" value="1"/>
</dbReference>
<gene>
    <name evidence="1" type="ORF">FDP41_006675</name>
</gene>
<evidence type="ECO:0000313" key="1">
    <source>
        <dbReference type="EMBL" id="KAF0974065.1"/>
    </source>
</evidence>
<proteinExistence type="predicted"/>
<name>A0A6A5BKB1_NAEFO</name>
<organism evidence="1 2">
    <name type="scientific">Naegleria fowleri</name>
    <name type="common">Brain eating amoeba</name>
    <dbReference type="NCBI Taxonomy" id="5763"/>
    <lineage>
        <taxon>Eukaryota</taxon>
        <taxon>Discoba</taxon>
        <taxon>Heterolobosea</taxon>
        <taxon>Tetramitia</taxon>
        <taxon>Eutetramitia</taxon>
        <taxon>Vahlkampfiidae</taxon>
        <taxon>Naegleria</taxon>
    </lineage>
</organism>
<dbReference type="VEuPathDB" id="AmoebaDB:FDP41_006675"/>
<dbReference type="OrthoDB" id="10450351at2759"/>
<dbReference type="GeneID" id="68113893"/>
<keyword evidence="2" id="KW-1185">Reference proteome</keyword>
<dbReference type="AlphaFoldDB" id="A0A6A5BKB1"/>
<protein>
    <submittedName>
        <fullName evidence="1">Uncharacterized protein</fullName>
    </submittedName>
</protein>
<sequence length="261" mass="30093">MLKCKVPLDVNISYQHDCILVSDVMKKSIEIYDLQYRSFVKSLKFVNKDVYAWHICVEHQRFEKDSLIVVCSDCSVHKFDLKQLIMLETNDDMQSMLSSGLEKWKLLYFKPCGIDSDSTFKYESIEKQCIYIGDRGTGIRVVNSLKGNILQTISISSFVKSVKVIANDELLVSEFHPNLSVATSKLLVLKNNQDEWMLERTIGTQGTGEQEIYFPHDFDFDHVSQNIIVSDTCNLRIQLFDYRTGRHVGCFKDVVEGYTHC</sequence>
<dbReference type="Proteomes" id="UP000444721">
    <property type="component" value="Unassembled WGS sequence"/>
</dbReference>
<dbReference type="RefSeq" id="XP_044558778.1">
    <property type="nucleotide sequence ID" value="XM_044710335.1"/>
</dbReference>
<reference evidence="1 2" key="1">
    <citation type="journal article" date="2019" name="Sci. Rep.">
        <title>Nanopore sequencing improves the draft genome of the human pathogenic amoeba Naegleria fowleri.</title>
        <authorList>
            <person name="Liechti N."/>
            <person name="Schurch N."/>
            <person name="Bruggmann R."/>
            <person name="Wittwer M."/>
        </authorList>
    </citation>
    <scope>NUCLEOTIDE SEQUENCE [LARGE SCALE GENOMIC DNA]</scope>
    <source>
        <strain evidence="1 2">ATCC 30894</strain>
    </source>
</reference>
<comment type="caution">
    <text evidence="1">The sequence shown here is derived from an EMBL/GenBank/DDBJ whole genome shotgun (WGS) entry which is preliminary data.</text>
</comment>